<dbReference type="OrthoDB" id="3562613at2759"/>
<reference evidence="2" key="1">
    <citation type="submission" date="2020-10" db="EMBL/GenBank/DDBJ databases">
        <title>Genome Sequence of Monilinia vaccinii-corymbosi Sheds Light on Mummy Berry Disease Infection of Blueberry and Mating Type.</title>
        <authorList>
            <person name="Yow A.G."/>
            <person name="Zhang Y."/>
            <person name="Bansal K."/>
            <person name="Eacker S.M."/>
            <person name="Sullivan S."/>
            <person name="Liachko I."/>
            <person name="Cubeta M.A."/>
            <person name="Rollins J.A."/>
            <person name="Ashrafi H."/>
        </authorList>
    </citation>
    <scope>NUCLEOTIDE SEQUENCE</scope>
    <source>
        <strain evidence="2">RL-1</strain>
    </source>
</reference>
<proteinExistence type="predicted"/>
<dbReference type="AlphaFoldDB" id="A0A8A3PEQ4"/>
<feature type="compositionally biased region" description="Low complexity" evidence="1">
    <location>
        <begin position="175"/>
        <end position="184"/>
    </location>
</feature>
<feature type="region of interest" description="Disordered" evidence="1">
    <location>
        <begin position="62"/>
        <end position="86"/>
    </location>
</feature>
<keyword evidence="3" id="KW-1185">Reference proteome</keyword>
<dbReference type="Proteomes" id="UP000672032">
    <property type="component" value="Chromosome 4"/>
</dbReference>
<protein>
    <submittedName>
        <fullName evidence="2">Uncharacterized protein</fullName>
    </submittedName>
</protein>
<evidence type="ECO:0000313" key="3">
    <source>
        <dbReference type="Proteomes" id="UP000672032"/>
    </source>
</evidence>
<feature type="compositionally biased region" description="Polar residues" evidence="1">
    <location>
        <begin position="66"/>
        <end position="86"/>
    </location>
</feature>
<feature type="region of interest" description="Disordered" evidence="1">
    <location>
        <begin position="146"/>
        <end position="185"/>
    </location>
</feature>
<name>A0A8A3PEQ4_9HELO</name>
<sequence>MDNPRKFNIVNPKHGSCEAHYEGVRLPPMWRRCLRYRPRVKDFRVLMLPVDRIHGMRRSVGRLWSPTPSDVHSKHPVSSSDTRTGSRISTKSIKVAQTRGPEKDIAQDSVSPIKPTLTEPFDQFPLSAPIKESKSDEARELSIGTALSSGYDTHGEPRSSLTSPYPNRHNCIASTTPRTTPRTTLNFSRPQRYIQDGDFQEKGNNAALDNSRSDDTSSWEILQVNKHIRTSRQEQEEIVESRCLGWQESRTPRNSRRCGQVWDSEETRAIFLEIALTQGQVTRLT</sequence>
<accession>A0A8A3PEQ4</accession>
<gene>
    <name evidence="2" type="ORF">DSL72_005273</name>
</gene>
<evidence type="ECO:0000256" key="1">
    <source>
        <dbReference type="SAM" id="MobiDB-lite"/>
    </source>
</evidence>
<evidence type="ECO:0000313" key="2">
    <source>
        <dbReference type="EMBL" id="QSZ33702.1"/>
    </source>
</evidence>
<dbReference type="EMBL" id="CP063408">
    <property type="protein sequence ID" value="QSZ33702.1"/>
    <property type="molecule type" value="Genomic_DNA"/>
</dbReference>
<organism evidence="2 3">
    <name type="scientific">Monilinia vaccinii-corymbosi</name>
    <dbReference type="NCBI Taxonomy" id="61207"/>
    <lineage>
        <taxon>Eukaryota</taxon>
        <taxon>Fungi</taxon>
        <taxon>Dikarya</taxon>
        <taxon>Ascomycota</taxon>
        <taxon>Pezizomycotina</taxon>
        <taxon>Leotiomycetes</taxon>
        <taxon>Helotiales</taxon>
        <taxon>Sclerotiniaceae</taxon>
        <taxon>Monilinia</taxon>
    </lineage>
</organism>